<feature type="domain" description="Tlde1" evidence="1">
    <location>
        <begin position="25"/>
        <end position="141"/>
    </location>
</feature>
<proteinExistence type="predicted"/>
<evidence type="ECO:0000313" key="2">
    <source>
        <dbReference type="EMBL" id="SDR46821.1"/>
    </source>
</evidence>
<reference evidence="3" key="1">
    <citation type="submission" date="2016-10" db="EMBL/GenBank/DDBJ databases">
        <authorList>
            <person name="Varghese N."/>
            <person name="Submissions S."/>
        </authorList>
    </citation>
    <scope>NUCLEOTIDE SEQUENCE [LARGE SCALE GENOMIC DNA]</scope>
    <source>
        <strain evidence="3">DUS833</strain>
    </source>
</reference>
<keyword evidence="3" id="KW-1185">Reference proteome</keyword>
<dbReference type="EMBL" id="FNKX01000002">
    <property type="protein sequence ID" value="SDR46821.1"/>
    <property type="molecule type" value="Genomic_DNA"/>
</dbReference>
<organism evidence="2 3">
    <name type="scientific">Paraburkholderia tuberum</name>
    <dbReference type="NCBI Taxonomy" id="157910"/>
    <lineage>
        <taxon>Bacteria</taxon>
        <taxon>Pseudomonadati</taxon>
        <taxon>Pseudomonadota</taxon>
        <taxon>Betaproteobacteria</taxon>
        <taxon>Burkholderiales</taxon>
        <taxon>Burkholderiaceae</taxon>
        <taxon>Paraburkholderia</taxon>
    </lineage>
</organism>
<accession>A0A1H1JA86</accession>
<sequence>MTVSCIFELNRKETSRFVCSGFGAVEAYSGQRAGRDNPDNVADVDVGPIPPGRYYLIDRQSGGRIGGLRDFIGEHFGSSDRHKWFTLWNPHGGDVTMIQGIRRGQFRLHPEGSRHLSQGCITVKDLAGFERLQRYIRRTSPTLPIPGTNIRAYGRVEVR</sequence>
<gene>
    <name evidence="2" type="ORF">SAMN05445850_4470</name>
</gene>
<dbReference type="Pfam" id="PF10908">
    <property type="entry name" value="Tlde1_dom"/>
    <property type="match status" value="1"/>
</dbReference>
<evidence type="ECO:0000313" key="3">
    <source>
        <dbReference type="Proteomes" id="UP000199365"/>
    </source>
</evidence>
<name>A0A1H1JA86_9BURK</name>
<dbReference type="Proteomes" id="UP000199365">
    <property type="component" value="Unassembled WGS sequence"/>
</dbReference>
<protein>
    <recommendedName>
        <fullName evidence="1">Tlde1 domain-containing protein</fullName>
    </recommendedName>
</protein>
<evidence type="ECO:0000259" key="1">
    <source>
        <dbReference type="Pfam" id="PF10908"/>
    </source>
</evidence>
<dbReference type="RefSeq" id="WP_090806921.1">
    <property type="nucleotide sequence ID" value="NZ_FNKX01000002.1"/>
</dbReference>
<dbReference type="InterPro" id="IPR021225">
    <property type="entry name" value="Tlde1_dom"/>
</dbReference>
<dbReference type="AlphaFoldDB" id="A0A1H1JA86"/>